<gene>
    <name evidence="3" type="ORF">EPUS_01730</name>
</gene>
<dbReference type="InterPro" id="IPR053183">
    <property type="entry name" value="ASL1"/>
</dbReference>
<evidence type="ECO:0000313" key="4">
    <source>
        <dbReference type="Proteomes" id="UP000019373"/>
    </source>
</evidence>
<dbReference type="eggNOG" id="ENOG502RXK9">
    <property type="taxonomic scope" value="Eukaryota"/>
</dbReference>
<dbReference type="OrthoDB" id="43654at2759"/>
<feature type="compositionally biased region" description="Polar residues" evidence="1">
    <location>
        <begin position="138"/>
        <end position="160"/>
    </location>
</feature>
<accession>U1HN89</accession>
<evidence type="ECO:0000256" key="1">
    <source>
        <dbReference type="SAM" id="MobiDB-lite"/>
    </source>
</evidence>
<dbReference type="GeneID" id="19236785"/>
<dbReference type="InterPro" id="IPR024655">
    <property type="entry name" value="Asl1_glyco_hydro_catalytic"/>
</dbReference>
<keyword evidence="4" id="KW-1185">Reference proteome</keyword>
<dbReference type="SUPFAM" id="SSF51445">
    <property type="entry name" value="(Trans)glycosidases"/>
    <property type="match status" value="1"/>
</dbReference>
<feature type="compositionally biased region" description="Basic residues" evidence="1">
    <location>
        <begin position="1"/>
        <end position="14"/>
    </location>
</feature>
<protein>
    <recommendedName>
        <fullName evidence="2">Asl1-like glycosyl hydrolase catalytic domain-containing protein</fullName>
    </recommendedName>
</protein>
<feature type="region of interest" description="Disordered" evidence="1">
    <location>
        <begin position="174"/>
        <end position="265"/>
    </location>
</feature>
<organism evidence="3 4">
    <name type="scientific">Endocarpon pusillum (strain Z07020 / HMAS-L-300199)</name>
    <name type="common">Lichen-forming fungus</name>
    <dbReference type="NCBI Taxonomy" id="1263415"/>
    <lineage>
        <taxon>Eukaryota</taxon>
        <taxon>Fungi</taxon>
        <taxon>Dikarya</taxon>
        <taxon>Ascomycota</taxon>
        <taxon>Pezizomycotina</taxon>
        <taxon>Eurotiomycetes</taxon>
        <taxon>Chaetothyriomycetidae</taxon>
        <taxon>Verrucariales</taxon>
        <taxon>Verrucariaceae</taxon>
        <taxon>Endocarpon</taxon>
    </lineage>
</organism>
<dbReference type="RefSeq" id="XP_007802526.1">
    <property type="nucleotide sequence ID" value="XM_007804335.1"/>
</dbReference>
<feature type="compositionally biased region" description="Low complexity" evidence="1">
    <location>
        <begin position="217"/>
        <end position="263"/>
    </location>
</feature>
<feature type="domain" description="Asl1-like glycosyl hydrolase catalytic" evidence="2">
    <location>
        <begin position="296"/>
        <end position="525"/>
    </location>
</feature>
<feature type="region of interest" description="Disordered" evidence="1">
    <location>
        <begin position="134"/>
        <end position="160"/>
    </location>
</feature>
<dbReference type="GO" id="GO:0071966">
    <property type="term" value="P:fungal-type cell wall polysaccharide metabolic process"/>
    <property type="evidence" value="ECO:0007669"/>
    <property type="project" value="TreeGrafter"/>
</dbReference>
<evidence type="ECO:0000259" key="2">
    <source>
        <dbReference type="Pfam" id="PF11790"/>
    </source>
</evidence>
<dbReference type="PANTHER" id="PTHR34154">
    <property type="entry name" value="ALKALI-SENSITIVE LINKAGE PROTEIN 1"/>
    <property type="match status" value="1"/>
</dbReference>
<feature type="compositionally biased region" description="Low complexity" evidence="1">
    <location>
        <begin position="175"/>
        <end position="201"/>
    </location>
</feature>
<dbReference type="HOGENOM" id="CLU_040908_4_1_1"/>
<sequence>MAHPRANRSRHGHRGNATGRGSGNVAAPTGGKYPIGNSTYGYGPTGTGFVTGTSIVVPTKIAAESPVDTAISPESDGSCVPGSGSTTTIYSTDVVTMTVTAEQTTTVRNPSAPFSNLTPSYGVSNMTATGTGGVAPSSIVSPSGTTSYPPSNLAPTSSSTISLDESTVEVISIPSTETSSAVSYESSAESISDITSTTSAAPVETSESPVEVISIPSTETSSAVSYESSAESISDITSTTSAAPVETSESSVESSDDSYPSSSMQGPGAFYQVSSAASATPTPAAPSMSYGTSKRGLAYNSAALTGAFAGQAMSWAYNWGDRPDGTLAPGIEFVPMLWGEKKFGNWEASAKSALAAGAKHLLSFNEPDLAEQANMNTATAAAAHIKYMNPYAGQAKIGSPAVTNGGPSGGTDGMGLGWLRKFFDRCNGNCKVDFVAFHWYDSADNVAYFKNYVSDVIKLAQEKGVQKVWLTEFAAAGSDAQIAKFLAEVLPWMDSNDAIERYAYFMCSDGRLVNGNSLTAVGKAYAG</sequence>
<dbReference type="PANTHER" id="PTHR34154:SF10">
    <property type="entry name" value="ASL1-LIKE GLYCOSYL HYDROLASE CATALYTIC DOMAIN-CONTAINING PROTEIN"/>
    <property type="match status" value="1"/>
</dbReference>
<evidence type="ECO:0000313" key="3">
    <source>
        <dbReference type="EMBL" id="ERF71815.1"/>
    </source>
</evidence>
<feature type="region of interest" description="Disordered" evidence="1">
    <location>
        <begin position="1"/>
        <end position="30"/>
    </location>
</feature>
<dbReference type="Gene3D" id="3.20.20.80">
    <property type="entry name" value="Glycosidases"/>
    <property type="match status" value="1"/>
</dbReference>
<dbReference type="InterPro" id="IPR017853">
    <property type="entry name" value="GH"/>
</dbReference>
<dbReference type="EMBL" id="KE721191">
    <property type="protein sequence ID" value="ERF71815.1"/>
    <property type="molecule type" value="Genomic_DNA"/>
</dbReference>
<name>U1HN89_ENDPU</name>
<proteinExistence type="predicted"/>
<reference evidence="4" key="1">
    <citation type="journal article" date="2014" name="BMC Genomics">
        <title>Genome characteristics reveal the impact of lichenization on lichen-forming fungus Endocarpon pusillum Hedwig (Verrucariales, Ascomycota).</title>
        <authorList>
            <person name="Wang Y.-Y."/>
            <person name="Liu B."/>
            <person name="Zhang X.-Y."/>
            <person name="Zhou Q.-M."/>
            <person name="Zhang T."/>
            <person name="Li H."/>
            <person name="Yu Y.-F."/>
            <person name="Zhang X.-L."/>
            <person name="Hao X.-Y."/>
            <person name="Wang M."/>
            <person name="Wang L."/>
            <person name="Wei J.-C."/>
        </authorList>
    </citation>
    <scope>NUCLEOTIDE SEQUENCE [LARGE SCALE GENOMIC DNA]</scope>
    <source>
        <strain evidence="4">Z07020 / HMAS-L-300199</strain>
    </source>
</reference>
<dbReference type="Proteomes" id="UP000019373">
    <property type="component" value="Unassembled WGS sequence"/>
</dbReference>
<dbReference type="Pfam" id="PF11790">
    <property type="entry name" value="Glyco_hydro_cc"/>
    <property type="match status" value="1"/>
</dbReference>
<dbReference type="AlphaFoldDB" id="U1HN89"/>
<dbReference type="OMA" id="SHKRGVC"/>
<dbReference type="GO" id="GO:0009277">
    <property type="term" value="C:fungal-type cell wall"/>
    <property type="evidence" value="ECO:0007669"/>
    <property type="project" value="TreeGrafter"/>
</dbReference>